<dbReference type="EMBL" id="KK198755">
    <property type="protein sequence ID" value="KCW79140.1"/>
    <property type="molecule type" value="Genomic_DNA"/>
</dbReference>
<sequence length="100" mass="10782">MGLTENEALEKVAEQWDKMMREHNLNLANATRVLHLCSAAAHSAPVLGLSLPIPTCNFEIPAGSLSSTFVIVRLILCLSLHDRLSAPLHLACQSNPPITG</sequence>
<accession>A0A059CMI2</accession>
<dbReference type="InParanoid" id="A0A059CMI2"/>
<evidence type="ECO:0000313" key="1">
    <source>
        <dbReference type="EMBL" id="KCW79140.1"/>
    </source>
</evidence>
<reference evidence="1" key="1">
    <citation type="submission" date="2013-07" db="EMBL/GenBank/DDBJ databases">
        <title>The genome of Eucalyptus grandis.</title>
        <authorList>
            <person name="Schmutz J."/>
            <person name="Hayes R."/>
            <person name="Myburg A."/>
            <person name="Tuskan G."/>
            <person name="Grattapaglia D."/>
            <person name="Rokhsar D.S."/>
        </authorList>
    </citation>
    <scope>NUCLEOTIDE SEQUENCE</scope>
    <source>
        <tissue evidence="1">Leaf extractions</tissue>
    </source>
</reference>
<proteinExistence type="predicted"/>
<dbReference type="AlphaFoldDB" id="A0A059CMI2"/>
<protein>
    <submittedName>
        <fullName evidence="1">Uncharacterized protein</fullName>
    </submittedName>
</protein>
<gene>
    <name evidence="1" type="ORF">EUGRSUZ_C00585</name>
</gene>
<dbReference type="Gramene" id="KCW79140">
    <property type="protein sequence ID" value="KCW79140"/>
    <property type="gene ID" value="EUGRSUZ_C00585"/>
</dbReference>
<organism evidence="1">
    <name type="scientific">Eucalyptus grandis</name>
    <name type="common">Flooded gum</name>
    <dbReference type="NCBI Taxonomy" id="71139"/>
    <lineage>
        <taxon>Eukaryota</taxon>
        <taxon>Viridiplantae</taxon>
        <taxon>Streptophyta</taxon>
        <taxon>Embryophyta</taxon>
        <taxon>Tracheophyta</taxon>
        <taxon>Spermatophyta</taxon>
        <taxon>Magnoliopsida</taxon>
        <taxon>eudicotyledons</taxon>
        <taxon>Gunneridae</taxon>
        <taxon>Pentapetalae</taxon>
        <taxon>rosids</taxon>
        <taxon>malvids</taxon>
        <taxon>Myrtales</taxon>
        <taxon>Myrtaceae</taxon>
        <taxon>Myrtoideae</taxon>
        <taxon>Eucalypteae</taxon>
        <taxon>Eucalyptus</taxon>
    </lineage>
</organism>
<name>A0A059CMI2_EUCGR</name>